<dbReference type="InterPro" id="IPR014718">
    <property type="entry name" value="GH-type_carb-bd"/>
</dbReference>
<evidence type="ECO:0000256" key="2">
    <source>
        <dbReference type="ARBA" id="ARBA00001913"/>
    </source>
</evidence>
<evidence type="ECO:0000256" key="7">
    <source>
        <dbReference type="ARBA" id="ARBA00023295"/>
    </source>
</evidence>
<evidence type="ECO:0000256" key="6">
    <source>
        <dbReference type="ARBA" id="ARBA00022837"/>
    </source>
</evidence>
<proteinExistence type="predicted"/>
<dbReference type="EC" id="3.2.1.23" evidence="4"/>
<accession>A0A8J6UHU1</accession>
<protein>
    <recommendedName>
        <fullName evidence="4">beta-galactosidase</fullName>
        <ecNumber evidence="4">3.2.1.23</ecNumber>
    </recommendedName>
</protein>
<dbReference type="Gene3D" id="2.70.98.10">
    <property type="match status" value="1"/>
</dbReference>
<dbReference type="PANTHER" id="PTHR46323">
    <property type="entry name" value="BETA-GALACTOSIDASE"/>
    <property type="match status" value="1"/>
</dbReference>
<keyword evidence="7" id="KW-0326">Glycosidase</keyword>
<feature type="domain" description="Beta galactosidase small chain/" evidence="8">
    <location>
        <begin position="34"/>
        <end position="308"/>
    </location>
</feature>
<dbReference type="SMART" id="SM01038">
    <property type="entry name" value="Bgal_small_N"/>
    <property type="match status" value="1"/>
</dbReference>
<reference evidence="9 10" key="1">
    <citation type="submission" date="2020-09" db="EMBL/GenBank/DDBJ databases">
        <title>TT11 complete genome.</title>
        <authorList>
            <person name="Wu Z."/>
        </authorList>
    </citation>
    <scope>NUCLEOTIDE SEQUENCE [LARGE SCALE GENOMIC DNA]</scope>
    <source>
        <strain evidence="9 10">TT11</strain>
    </source>
</reference>
<evidence type="ECO:0000256" key="5">
    <source>
        <dbReference type="ARBA" id="ARBA00022801"/>
    </source>
</evidence>
<dbReference type="GO" id="GO:0004565">
    <property type="term" value="F:beta-galactosidase activity"/>
    <property type="evidence" value="ECO:0007669"/>
    <property type="project" value="UniProtKB-EC"/>
</dbReference>
<dbReference type="GO" id="GO:0009341">
    <property type="term" value="C:beta-galactosidase complex"/>
    <property type="evidence" value="ECO:0007669"/>
    <property type="project" value="InterPro"/>
</dbReference>
<dbReference type="AlphaFoldDB" id="A0A8J6UHU1"/>
<dbReference type="EMBL" id="JACVXB010000008">
    <property type="protein sequence ID" value="MBD0833371.1"/>
    <property type="molecule type" value="Genomic_DNA"/>
</dbReference>
<evidence type="ECO:0000256" key="4">
    <source>
        <dbReference type="ARBA" id="ARBA00012756"/>
    </source>
</evidence>
<keyword evidence="10" id="KW-1185">Reference proteome</keyword>
<dbReference type="InterPro" id="IPR050347">
    <property type="entry name" value="Bact_Beta-galactosidase"/>
</dbReference>
<dbReference type="Proteomes" id="UP000600588">
    <property type="component" value="Unassembled WGS sequence"/>
</dbReference>
<evidence type="ECO:0000313" key="9">
    <source>
        <dbReference type="EMBL" id="MBD0833371.1"/>
    </source>
</evidence>
<comment type="caution">
    <text evidence="9">The sequence shown here is derived from an EMBL/GenBank/DDBJ whole genome shotgun (WGS) entry which is preliminary data.</text>
</comment>
<keyword evidence="6" id="KW-0106">Calcium</keyword>
<dbReference type="InterPro" id="IPR011013">
    <property type="entry name" value="Gal_mutarotase_sf_dom"/>
</dbReference>
<evidence type="ECO:0000256" key="3">
    <source>
        <dbReference type="ARBA" id="ARBA00011245"/>
    </source>
</evidence>
<dbReference type="Pfam" id="PF02929">
    <property type="entry name" value="Bgal_small_N"/>
    <property type="match status" value="1"/>
</dbReference>
<dbReference type="GO" id="GO:0030246">
    <property type="term" value="F:carbohydrate binding"/>
    <property type="evidence" value="ECO:0007669"/>
    <property type="project" value="InterPro"/>
</dbReference>
<dbReference type="SUPFAM" id="SSF74650">
    <property type="entry name" value="Galactose mutarotase-like"/>
    <property type="match status" value="1"/>
</dbReference>
<feature type="non-terminal residue" evidence="9">
    <location>
        <position position="1"/>
    </location>
</feature>
<dbReference type="InterPro" id="IPR004199">
    <property type="entry name" value="B-gal_small/dom_5"/>
</dbReference>
<comment type="cofactor">
    <cofactor evidence="2">
        <name>Ca(2+)</name>
        <dbReference type="ChEBI" id="CHEBI:29108"/>
    </cofactor>
</comment>
<name>A0A8J6UHU1_9FLAO</name>
<gene>
    <name evidence="9" type="ORF">ICJ83_14645</name>
</gene>
<organism evidence="9 10">
    <name type="scientific">Aestuariibaculum sediminum</name>
    <dbReference type="NCBI Taxonomy" id="2770637"/>
    <lineage>
        <taxon>Bacteria</taxon>
        <taxon>Pseudomonadati</taxon>
        <taxon>Bacteroidota</taxon>
        <taxon>Flavobacteriia</taxon>
        <taxon>Flavobacteriales</taxon>
        <taxon>Flavobacteriaceae</taxon>
    </lineage>
</organism>
<sequence length="314" mass="36282">TIAYEQFQLQKATFNFLETSNQAVSYEIEDNIISVYNNDFKMVFNKLEGRLKEYIYKGKNLIKTGPEVNFWRAPVDNDYGAKTQNKYREWKDAPKAAKMTTAIKQVSKGEIELRFSRDMFGGDAQVSETYNINGQGVVKVTNDLKALKGNHSNLYKFGNKFVLPEAYKNITFYGKGPFEAYADRQHAAKVGLYKQTIVQQYFPYIRPQETGNKLEVRWVELTQEDGSGLKFLGEQPFNFSALNYSEEDLDSGEERSQKHAGELDGRNEVFVNIDGYQQGLGSINSWGRLPMDQYLLPYKDYIYSYWMIPFKLVK</sequence>
<keyword evidence="5" id="KW-0378">Hydrolase</keyword>
<comment type="subunit">
    <text evidence="3">Monomer.</text>
</comment>
<dbReference type="PANTHER" id="PTHR46323:SF2">
    <property type="entry name" value="BETA-GALACTOSIDASE"/>
    <property type="match status" value="1"/>
</dbReference>
<dbReference type="GO" id="GO:0005990">
    <property type="term" value="P:lactose catabolic process"/>
    <property type="evidence" value="ECO:0007669"/>
    <property type="project" value="TreeGrafter"/>
</dbReference>
<comment type="catalytic activity">
    <reaction evidence="1">
        <text>Hydrolysis of terminal non-reducing beta-D-galactose residues in beta-D-galactosides.</text>
        <dbReference type="EC" id="3.2.1.23"/>
    </reaction>
</comment>
<dbReference type="RefSeq" id="WP_262891563.1">
    <property type="nucleotide sequence ID" value="NZ_JACVXB010000008.1"/>
</dbReference>
<evidence type="ECO:0000313" key="10">
    <source>
        <dbReference type="Proteomes" id="UP000600588"/>
    </source>
</evidence>
<evidence type="ECO:0000256" key="1">
    <source>
        <dbReference type="ARBA" id="ARBA00001412"/>
    </source>
</evidence>
<evidence type="ECO:0000259" key="8">
    <source>
        <dbReference type="SMART" id="SM01038"/>
    </source>
</evidence>